<dbReference type="EMBL" id="MAAO01000006">
    <property type="protein sequence ID" value="OUR96627.1"/>
    <property type="molecule type" value="Genomic_DNA"/>
</dbReference>
<dbReference type="GO" id="GO:0016747">
    <property type="term" value="F:acyltransferase activity, transferring groups other than amino-acyl groups"/>
    <property type="evidence" value="ECO:0007669"/>
    <property type="project" value="InterPro"/>
</dbReference>
<dbReference type="AlphaFoldDB" id="A0A1Y5F6V8"/>
<sequence length="151" mass="17761">MLKVKAANKNEHLDSIVNFQMEMAQETEKLSLNKEVVERGVSTVFDNPSKGRYYVVQSEDNECVASLLTMTEWSDWRCKDIIWIHSVYVIPKYRKKGVFKKMYSHLKEMVESDSDNGGLRLYVDKTNYPAQKVYESIGMSNEHYDLYEWLK</sequence>
<name>A0A1Y5F6V8_9BACT</name>
<comment type="caution">
    <text evidence="2">The sequence shown here is derived from an EMBL/GenBank/DDBJ whole genome shotgun (WGS) entry which is preliminary data.</text>
</comment>
<feature type="domain" description="N-acetyltransferase" evidence="1">
    <location>
        <begin position="2"/>
        <end position="151"/>
    </location>
</feature>
<dbReference type="Gene3D" id="3.40.630.30">
    <property type="match status" value="1"/>
</dbReference>
<keyword evidence="2" id="KW-0808">Transferase</keyword>
<protein>
    <submittedName>
        <fullName evidence="2">GNAT family N-acetyltransferase</fullName>
    </submittedName>
</protein>
<evidence type="ECO:0000259" key="1">
    <source>
        <dbReference type="PROSITE" id="PS51186"/>
    </source>
</evidence>
<dbReference type="InterPro" id="IPR000182">
    <property type="entry name" value="GNAT_dom"/>
</dbReference>
<gene>
    <name evidence="2" type="ORF">A9Q84_09795</name>
</gene>
<dbReference type="SUPFAM" id="SSF55729">
    <property type="entry name" value="Acyl-CoA N-acyltransferases (Nat)"/>
    <property type="match status" value="1"/>
</dbReference>
<organism evidence="2 3">
    <name type="scientific">Halobacteriovorax marinus</name>
    <dbReference type="NCBI Taxonomy" id="97084"/>
    <lineage>
        <taxon>Bacteria</taxon>
        <taxon>Pseudomonadati</taxon>
        <taxon>Bdellovibrionota</taxon>
        <taxon>Bacteriovoracia</taxon>
        <taxon>Bacteriovoracales</taxon>
        <taxon>Halobacteriovoraceae</taxon>
        <taxon>Halobacteriovorax</taxon>
    </lineage>
</organism>
<dbReference type="CDD" id="cd04301">
    <property type="entry name" value="NAT_SF"/>
    <property type="match status" value="1"/>
</dbReference>
<dbReference type="PROSITE" id="PS51186">
    <property type="entry name" value="GNAT"/>
    <property type="match status" value="1"/>
</dbReference>
<dbReference type="Proteomes" id="UP000196531">
    <property type="component" value="Unassembled WGS sequence"/>
</dbReference>
<dbReference type="InterPro" id="IPR016181">
    <property type="entry name" value="Acyl_CoA_acyltransferase"/>
</dbReference>
<evidence type="ECO:0000313" key="3">
    <source>
        <dbReference type="Proteomes" id="UP000196531"/>
    </source>
</evidence>
<dbReference type="Pfam" id="PF00583">
    <property type="entry name" value="Acetyltransf_1"/>
    <property type="match status" value="1"/>
</dbReference>
<reference evidence="3" key="1">
    <citation type="journal article" date="2017" name="Proc. Natl. Acad. Sci. U.S.A.">
        <title>Simulation of Deepwater Horizon oil plume reveals substrate specialization within a complex community of hydrocarbon-degraders.</title>
        <authorList>
            <person name="Hu P."/>
            <person name="Dubinsky E.A."/>
            <person name="Probst A.J."/>
            <person name="Wang J."/>
            <person name="Sieber C.M.K."/>
            <person name="Tom L.M."/>
            <person name="Gardinali P."/>
            <person name="Banfield J.F."/>
            <person name="Atlas R.M."/>
            <person name="Andersen G.L."/>
        </authorList>
    </citation>
    <scope>NUCLEOTIDE SEQUENCE [LARGE SCALE GENOMIC DNA]</scope>
</reference>
<accession>A0A1Y5F6V8</accession>
<proteinExistence type="predicted"/>
<evidence type="ECO:0000313" key="2">
    <source>
        <dbReference type="EMBL" id="OUR96627.1"/>
    </source>
</evidence>